<reference evidence="1" key="2">
    <citation type="submission" date="2017-11" db="EMBL/GenBank/DDBJ databases">
        <authorList>
            <person name="Das S.K."/>
        </authorList>
    </citation>
    <scope>NUCLEOTIDE SEQUENCE</scope>
    <source>
        <strain evidence="1">S4-41</strain>
    </source>
</reference>
<organism evidence="1 2">
    <name type="scientific">Salinicola acroporae</name>
    <dbReference type="NCBI Taxonomy" id="1541440"/>
    <lineage>
        <taxon>Bacteria</taxon>
        <taxon>Pseudomonadati</taxon>
        <taxon>Pseudomonadota</taxon>
        <taxon>Gammaproteobacteria</taxon>
        <taxon>Oceanospirillales</taxon>
        <taxon>Halomonadaceae</taxon>
        <taxon>Salinicola</taxon>
    </lineage>
</organism>
<sequence>MSRALRSTPQLPSAAEAVADADAWEGADVLGAVEAVDSPGLPTAKTLEPEVPAIIRSMMAQRIADGGRKSLSVMTSR</sequence>
<proteinExistence type="predicted"/>
<dbReference type="Proteomes" id="UP001162135">
    <property type="component" value="Unassembled WGS sequence"/>
</dbReference>
<accession>A0ABT6I995</accession>
<evidence type="ECO:0000313" key="2">
    <source>
        <dbReference type="Proteomes" id="UP001162135"/>
    </source>
</evidence>
<keyword evidence="2" id="KW-1185">Reference proteome</keyword>
<dbReference type="EMBL" id="PGFS01000001">
    <property type="protein sequence ID" value="MDH4574285.1"/>
    <property type="molecule type" value="Genomic_DNA"/>
</dbReference>
<comment type="caution">
    <text evidence="1">The sequence shown here is derived from an EMBL/GenBank/DDBJ whole genome shotgun (WGS) entry which is preliminary data.</text>
</comment>
<reference evidence="1" key="1">
    <citation type="journal article" date="2015" name="Antonie Van Leeuwenhoek">
        <title>Comparative 16S rRNA signatures and multilocus sequence analysis for the genus Salinicola and description of Salinicola acroporae sp. nov., isolated from coral Acropora digitifera.</title>
        <authorList>
            <person name="Lepcha R.T."/>
            <person name="Poddar A."/>
            <person name="Schumann P."/>
            <person name="Das S.K."/>
        </authorList>
    </citation>
    <scope>NUCLEOTIDE SEQUENCE</scope>
    <source>
        <strain evidence="1">S4-41</strain>
    </source>
</reference>
<evidence type="ECO:0000313" key="1">
    <source>
        <dbReference type="EMBL" id="MDH4574285.1"/>
    </source>
</evidence>
<name>A0ABT6I995_9GAMM</name>
<protein>
    <submittedName>
        <fullName evidence="1">Uncharacterized protein</fullName>
    </submittedName>
</protein>
<gene>
    <name evidence="1" type="ORF">CUR86_18920</name>
</gene>